<gene>
    <name evidence="8" type="ORF">A1O1_01340</name>
</gene>
<evidence type="ECO:0000313" key="8">
    <source>
        <dbReference type="EMBL" id="EXJ96214.1"/>
    </source>
</evidence>
<evidence type="ECO:0000256" key="6">
    <source>
        <dbReference type="SAM" id="MobiDB-lite"/>
    </source>
</evidence>
<dbReference type="GO" id="GO:0016282">
    <property type="term" value="C:eukaryotic 43S preinitiation complex"/>
    <property type="evidence" value="ECO:0007669"/>
    <property type="project" value="UniProtKB-UniRule"/>
</dbReference>
<dbReference type="PROSITE" id="PS50250">
    <property type="entry name" value="PCI"/>
    <property type="match status" value="1"/>
</dbReference>
<dbReference type="InterPro" id="IPR040750">
    <property type="entry name" value="eIF3m_C_helix"/>
</dbReference>
<keyword evidence="9" id="KW-1185">Reference proteome</keyword>
<evidence type="ECO:0000256" key="4">
    <source>
        <dbReference type="ARBA" id="ARBA00022917"/>
    </source>
</evidence>
<keyword evidence="4 5" id="KW-0648">Protein biosynthesis</keyword>
<keyword evidence="3 5" id="KW-0396">Initiation factor</keyword>
<dbReference type="GO" id="GO:0001732">
    <property type="term" value="P:formation of cytoplasmic translation initiation complex"/>
    <property type="evidence" value="ECO:0007669"/>
    <property type="project" value="UniProtKB-UniRule"/>
</dbReference>
<evidence type="ECO:0000256" key="5">
    <source>
        <dbReference type="HAMAP-Rule" id="MF_03012"/>
    </source>
</evidence>
<dbReference type="SMART" id="SM00088">
    <property type="entry name" value="PINT"/>
    <property type="match status" value="1"/>
</dbReference>
<feature type="domain" description="PCI" evidence="7">
    <location>
        <begin position="213"/>
        <end position="381"/>
    </location>
</feature>
<sequence length="488" mass="53363">MPGPTNTLLIEGTFSELAEEFAQYLDALSKAEEGAGVQAEIADPLNIIREAEQGEEAVEASTIQPQKDEVLKKLVTKASILNSAPEREFTPAYNLLISLSLQSPIYEQFFARICQYLSEQPVTSSAVYGASLALQSLTTVFNVLPPTSEARYHVFLAILKVIKATSSSQAFEALIPQLETNIPEWLAAWQLDDEDARSLYTAVADVAAVSGNDDLSYAYLMKALETIPPESAADGEAQELAKRTLRLALTNPSVTDFTALTANDAIQAIRRADSNLFDLLEIFSSDDYSSYIDFLETNELSSLGIQEESGDVLSTKIRLLTLASIAATSQTRSVSYSTIASALQVPSEDVEMWVIDTIRAGLVEGKLSQLKQEFLVQRATYRVFGEKQWTEIQGRLLVWRRSLESVLSVVKAERERFLREGPTHADAGVNGWGDGGDNQRGHYGGDRQRRQGGGGGGGRRGGGGQYREHREQREQQGPREVEAVGGGD</sequence>
<dbReference type="RefSeq" id="XP_007720443.1">
    <property type="nucleotide sequence ID" value="XM_007722253.1"/>
</dbReference>
<dbReference type="HAMAP" id="MF_03012">
    <property type="entry name" value="eIF3m"/>
    <property type="match status" value="1"/>
</dbReference>
<comment type="function">
    <text evidence="5">Component of the eukaryotic translation initiation factor 3 (eIF-3) complex, which is involved in protein synthesis of a specialized repertoire of mRNAs and, together with other initiation factors, stimulates binding of mRNA and methionyl-tRNAi to the 40S ribosome. The eIF-3 complex specifically targets and initiates translation of a subset of mRNAs involved in cell proliferation.</text>
</comment>
<name>W9ZNY5_9EURO</name>
<feature type="region of interest" description="Disordered" evidence="6">
    <location>
        <begin position="421"/>
        <end position="488"/>
    </location>
</feature>
<comment type="caution">
    <text evidence="8">The sequence shown here is derived from an EMBL/GenBank/DDBJ whole genome shotgun (WGS) entry which is preliminary data.</text>
</comment>
<keyword evidence="2 5" id="KW-0963">Cytoplasm</keyword>
<feature type="compositionally biased region" description="Gly residues" evidence="6">
    <location>
        <begin position="451"/>
        <end position="465"/>
    </location>
</feature>
<comment type="subunit">
    <text evidence="5">Component of the eukaryotic translation initiation factor 3 (eIF-3) complex.</text>
</comment>
<reference evidence="8 9" key="1">
    <citation type="submission" date="2013-03" db="EMBL/GenBank/DDBJ databases">
        <title>The Genome Sequence of Capronia coronata CBS 617.96.</title>
        <authorList>
            <consortium name="The Broad Institute Genomics Platform"/>
            <person name="Cuomo C."/>
            <person name="de Hoog S."/>
            <person name="Gorbushina A."/>
            <person name="Walker B."/>
            <person name="Young S.K."/>
            <person name="Zeng Q."/>
            <person name="Gargeya S."/>
            <person name="Fitzgerald M."/>
            <person name="Haas B."/>
            <person name="Abouelleil A."/>
            <person name="Allen A.W."/>
            <person name="Alvarado L."/>
            <person name="Arachchi H.M."/>
            <person name="Berlin A.M."/>
            <person name="Chapman S.B."/>
            <person name="Gainer-Dewar J."/>
            <person name="Goldberg J."/>
            <person name="Griggs A."/>
            <person name="Gujja S."/>
            <person name="Hansen M."/>
            <person name="Howarth C."/>
            <person name="Imamovic A."/>
            <person name="Ireland A."/>
            <person name="Larimer J."/>
            <person name="McCowan C."/>
            <person name="Murphy C."/>
            <person name="Pearson M."/>
            <person name="Poon T.W."/>
            <person name="Priest M."/>
            <person name="Roberts A."/>
            <person name="Saif S."/>
            <person name="Shea T."/>
            <person name="Sisk P."/>
            <person name="Sykes S."/>
            <person name="Wortman J."/>
            <person name="Nusbaum C."/>
            <person name="Birren B."/>
        </authorList>
    </citation>
    <scope>NUCLEOTIDE SEQUENCE [LARGE SCALE GENOMIC DNA]</scope>
    <source>
        <strain evidence="8 9">CBS 617.96</strain>
    </source>
</reference>
<dbReference type="AlphaFoldDB" id="W9ZNY5"/>
<dbReference type="GO" id="GO:0003743">
    <property type="term" value="F:translation initiation factor activity"/>
    <property type="evidence" value="ECO:0007669"/>
    <property type="project" value="UniProtKB-UniRule"/>
</dbReference>
<accession>W9ZNY5</accession>
<dbReference type="PANTHER" id="PTHR15350:SF2">
    <property type="entry name" value="EUKARYOTIC TRANSLATION INITIATION FACTOR 3 SUBUNIT M"/>
    <property type="match status" value="1"/>
</dbReference>
<feature type="compositionally biased region" description="Basic and acidic residues" evidence="6">
    <location>
        <begin position="437"/>
        <end position="449"/>
    </location>
</feature>
<dbReference type="STRING" id="1182541.W9ZNY5"/>
<dbReference type="GeneID" id="19156242"/>
<feature type="compositionally biased region" description="Basic and acidic residues" evidence="6">
    <location>
        <begin position="466"/>
        <end position="482"/>
    </location>
</feature>
<proteinExistence type="inferred from homology"/>
<dbReference type="InterPro" id="IPR045237">
    <property type="entry name" value="COPS7/eIF3m"/>
</dbReference>
<dbReference type="GO" id="GO:0033290">
    <property type="term" value="C:eukaryotic 48S preinitiation complex"/>
    <property type="evidence" value="ECO:0007669"/>
    <property type="project" value="UniProtKB-UniRule"/>
</dbReference>
<dbReference type="eggNOG" id="KOG2753">
    <property type="taxonomic scope" value="Eukaryota"/>
</dbReference>
<evidence type="ECO:0000256" key="2">
    <source>
        <dbReference type="ARBA" id="ARBA00022490"/>
    </source>
</evidence>
<protein>
    <recommendedName>
        <fullName evidence="5">Eukaryotic translation initiation factor 3 subunit M</fullName>
        <shortName evidence="5">eIF3m</shortName>
    </recommendedName>
</protein>
<dbReference type="Pfam" id="PF01399">
    <property type="entry name" value="PCI"/>
    <property type="match status" value="1"/>
</dbReference>
<dbReference type="EMBL" id="AMWN01000001">
    <property type="protein sequence ID" value="EXJ96214.1"/>
    <property type="molecule type" value="Genomic_DNA"/>
</dbReference>
<dbReference type="GO" id="GO:0071541">
    <property type="term" value="C:eukaryotic translation initiation factor 3 complex, eIF3m"/>
    <property type="evidence" value="ECO:0007669"/>
    <property type="project" value="UniProtKB-UniRule"/>
</dbReference>
<evidence type="ECO:0000313" key="9">
    <source>
        <dbReference type="Proteomes" id="UP000019484"/>
    </source>
</evidence>
<comment type="similarity">
    <text evidence="5">Belongs to the eIF-3 subunit M family.</text>
</comment>
<dbReference type="InterPro" id="IPR000717">
    <property type="entry name" value="PCI_dom"/>
</dbReference>
<comment type="subcellular location">
    <subcellularLocation>
        <location evidence="5">Cytoplasm</location>
    </subcellularLocation>
</comment>
<dbReference type="Proteomes" id="UP000019484">
    <property type="component" value="Unassembled WGS sequence"/>
</dbReference>
<evidence type="ECO:0000259" key="7">
    <source>
        <dbReference type="PROSITE" id="PS50250"/>
    </source>
</evidence>
<dbReference type="InterPro" id="IPR027528">
    <property type="entry name" value="eIF3m"/>
</dbReference>
<dbReference type="HOGENOM" id="CLU_035254_0_1_1"/>
<organism evidence="8 9">
    <name type="scientific">Capronia coronata CBS 617.96</name>
    <dbReference type="NCBI Taxonomy" id="1182541"/>
    <lineage>
        <taxon>Eukaryota</taxon>
        <taxon>Fungi</taxon>
        <taxon>Dikarya</taxon>
        <taxon>Ascomycota</taxon>
        <taxon>Pezizomycotina</taxon>
        <taxon>Eurotiomycetes</taxon>
        <taxon>Chaetothyriomycetidae</taxon>
        <taxon>Chaetothyriales</taxon>
        <taxon>Herpotrichiellaceae</taxon>
        <taxon>Capronia</taxon>
    </lineage>
</organism>
<dbReference type="Pfam" id="PF18005">
    <property type="entry name" value="eIF3m_C_helix"/>
    <property type="match status" value="1"/>
</dbReference>
<evidence type="ECO:0000256" key="1">
    <source>
        <dbReference type="ARBA" id="ARBA00008482"/>
    </source>
</evidence>
<comment type="similarity">
    <text evidence="1">Belongs to the CSN7/EIF3M family. CSN7 subfamily.</text>
</comment>
<dbReference type="PANTHER" id="PTHR15350">
    <property type="entry name" value="COP9 SIGNALOSOME COMPLEX SUBUNIT 7/DENDRITIC CELL PROTEIN GA17"/>
    <property type="match status" value="1"/>
</dbReference>
<evidence type="ECO:0000256" key="3">
    <source>
        <dbReference type="ARBA" id="ARBA00022540"/>
    </source>
</evidence>
<dbReference type="OrthoDB" id="10267031at2759"/>